<dbReference type="EMBL" id="LR796423">
    <property type="protein sequence ID" value="CAB4143800.1"/>
    <property type="molecule type" value="Genomic_DNA"/>
</dbReference>
<name>A0A6J5MFA1_9CAUD</name>
<keyword evidence="1" id="KW-0732">Signal</keyword>
<protein>
    <submittedName>
        <fullName evidence="2">Type VIII secretion system, CsgF</fullName>
    </submittedName>
</protein>
<sequence length="145" mass="16391">MKKLLILSLLLASQPALANDITFQFKNPSFSGNGAGAQWLTIENQEFNRRKAIRDEIEAELKARATEERNSILNRFMNNLQSRIYSQLASQLTDNLFSNESARGTFRLDKNTIEYEKGANSVKLRITDESGNVTEIEIPLSGFSF</sequence>
<reference evidence="2" key="1">
    <citation type="submission" date="2020-04" db="EMBL/GenBank/DDBJ databases">
        <authorList>
            <person name="Chiriac C."/>
            <person name="Salcher M."/>
            <person name="Ghai R."/>
            <person name="Kavagutti S V."/>
        </authorList>
    </citation>
    <scope>NUCLEOTIDE SEQUENCE</scope>
</reference>
<gene>
    <name evidence="2" type="ORF">UFOVP447_251</name>
</gene>
<proteinExistence type="predicted"/>
<evidence type="ECO:0000313" key="2">
    <source>
        <dbReference type="EMBL" id="CAB4143800.1"/>
    </source>
</evidence>
<evidence type="ECO:0000256" key="1">
    <source>
        <dbReference type="ARBA" id="ARBA00022729"/>
    </source>
</evidence>
<organism evidence="2">
    <name type="scientific">uncultured Caudovirales phage</name>
    <dbReference type="NCBI Taxonomy" id="2100421"/>
    <lineage>
        <taxon>Viruses</taxon>
        <taxon>Duplodnaviria</taxon>
        <taxon>Heunggongvirae</taxon>
        <taxon>Uroviricota</taxon>
        <taxon>Caudoviricetes</taxon>
        <taxon>Peduoviridae</taxon>
        <taxon>Maltschvirus</taxon>
        <taxon>Maltschvirus maltsch</taxon>
    </lineage>
</organism>
<dbReference type="InterPro" id="IPR018893">
    <property type="entry name" value="T8SS_CsgF"/>
</dbReference>
<dbReference type="Pfam" id="PF10614">
    <property type="entry name" value="CsgF"/>
    <property type="match status" value="1"/>
</dbReference>
<accession>A0A6J5MFA1</accession>